<gene>
    <name evidence="2" type="ORF">SS37A_25860</name>
</gene>
<evidence type="ECO:0000313" key="3">
    <source>
        <dbReference type="Proteomes" id="UP001317629"/>
    </source>
</evidence>
<name>A0ABM8EAN8_9HYPH</name>
<protein>
    <submittedName>
        <fullName evidence="2">Aminoacyl carrier protein</fullName>
    </submittedName>
</protein>
<dbReference type="NCBIfam" id="NF005480">
    <property type="entry name" value="PRK07081.1"/>
    <property type="match status" value="1"/>
</dbReference>
<sequence>MNEAIRQALEEHGRLAVSVDTLTGASDLYAAGLTSFAAVQLMLALEEKFDIEFPDRMLNRKSWASIDMIASCISELKGKGVAA</sequence>
<dbReference type="SUPFAM" id="SSF47336">
    <property type="entry name" value="ACP-like"/>
    <property type="match status" value="1"/>
</dbReference>
<dbReference type="Gene3D" id="1.10.1200.10">
    <property type="entry name" value="ACP-like"/>
    <property type="match status" value="1"/>
</dbReference>
<dbReference type="InterPro" id="IPR036736">
    <property type="entry name" value="ACP-like_sf"/>
</dbReference>
<dbReference type="EMBL" id="AP027142">
    <property type="protein sequence ID" value="BDV35057.1"/>
    <property type="molecule type" value="Genomic_DNA"/>
</dbReference>
<proteinExistence type="predicted"/>
<dbReference type="Pfam" id="PF00550">
    <property type="entry name" value="PP-binding"/>
    <property type="match status" value="1"/>
</dbReference>
<reference evidence="2 3" key="1">
    <citation type="journal article" date="2023" name="Int. J. Syst. Evol. Microbiol.">
        <title>Methylocystis iwaonis sp. nov., a type II methane-oxidizing bacterium from surface soil of a rice paddy field in Japan, and emended description of the genus Methylocystis (ex Whittenbury et al. 1970) Bowman et al. 1993.</title>
        <authorList>
            <person name="Kaise H."/>
            <person name="Sawadogo J.B."/>
            <person name="Alam M.S."/>
            <person name="Ueno C."/>
            <person name="Dianou D."/>
            <person name="Shinjo R."/>
            <person name="Asakawa S."/>
        </authorList>
    </citation>
    <scope>NUCLEOTIDE SEQUENCE [LARGE SCALE GENOMIC DNA]</scope>
    <source>
        <strain evidence="2 3">SS37A-Re</strain>
    </source>
</reference>
<feature type="domain" description="Carrier" evidence="1">
    <location>
        <begin position="1"/>
        <end position="77"/>
    </location>
</feature>
<keyword evidence="3" id="KW-1185">Reference proteome</keyword>
<accession>A0ABM8EAN8</accession>
<dbReference type="Proteomes" id="UP001317629">
    <property type="component" value="Chromosome"/>
</dbReference>
<dbReference type="InterPro" id="IPR009081">
    <property type="entry name" value="PP-bd_ACP"/>
</dbReference>
<dbReference type="PROSITE" id="PS50075">
    <property type="entry name" value="CARRIER"/>
    <property type="match status" value="1"/>
</dbReference>
<organism evidence="2 3">
    <name type="scientific">Methylocystis iwaonis</name>
    <dbReference type="NCBI Taxonomy" id="2885079"/>
    <lineage>
        <taxon>Bacteria</taxon>
        <taxon>Pseudomonadati</taxon>
        <taxon>Pseudomonadota</taxon>
        <taxon>Alphaproteobacteria</taxon>
        <taxon>Hyphomicrobiales</taxon>
        <taxon>Methylocystaceae</taxon>
        <taxon>Methylocystis</taxon>
    </lineage>
</organism>
<dbReference type="RefSeq" id="WP_202073671.1">
    <property type="nucleotide sequence ID" value="NZ_AP027142.1"/>
</dbReference>
<evidence type="ECO:0000259" key="1">
    <source>
        <dbReference type="PROSITE" id="PS50075"/>
    </source>
</evidence>
<evidence type="ECO:0000313" key="2">
    <source>
        <dbReference type="EMBL" id="BDV35057.1"/>
    </source>
</evidence>